<keyword evidence="2" id="KW-0175">Coiled coil</keyword>
<dbReference type="SUPFAM" id="SSF54534">
    <property type="entry name" value="FKBP-like"/>
    <property type="match status" value="1"/>
</dbReference>
<feature type="coiled-coil region" evidence="2">
    <location>
        <begin position="206"/>
        <end position="237"/>
    </location>
</feature>
<protein>
    <recommendedName>
        <fullName evidence="3">PpiC domain-containing protein</fullName>
    </recommendedName>
</protein>
<evidence type="ECO:0000256" key="2">
    <source>
        <dbReference type="SAM" id="Coils"/>
    </source>
</evidence>
<dbReference type="EMBL" id="CP048685">
    <property type="protein sequence ID" value="QPJ60617.1"/>
    <property type="molecule type" value="Genomic_DNA"/>
</dbReference>
<dbReference type="PROSITE" id="PS50198">
    <property type="entry name" value="PPIC_PPIASE_2"/>
    <property type="match status" value="1"/>
</dbReference>
<dbReference type="GO" id="GO:0003755">
    <property type="term" value="F:peptidyl-prolyl cis-trans isomerase activity"/>
    <property type="evidence" value="ECO:0007669"/>
    <property type="project" value="UniProtKB-KW"/>
</dbReference>
<dbReference type="Pfam" id="PF13616">
    <property type="entry name" value="Rotamase_3"/>
    <property type="match status" value="1"/>
</dbReference>
<dbReference type="InterPro" id="IPR027304">
    <property type="entry name" value="Trigger_fact/SurA_dom_sf"/>
</dbReference>
<dbReference type="Gene3D" id="1.10.4030.10">
    <property type="entry name" value="Porin chaperone SurA, peptide-binding domain"/>
    <property type="match status" value="1"/>
</dbReference>
<dbReference type="Proteomes" id="UP000594688">
    <property type="component" value="Chromosome"/>
</dbReference>
<dbReference type="InterPro" id="IPR046357">
    <property type="entry name" value="PPIase_dom_sf"/>
</dbReference>
<evidence type="ECO:0000313" key="5">
    <source>
        <dbReference type="Proteomes" id="UP000594688"/>
    </source>
</evidence>
<dbReference type="SUPFAM" id="SSF109998">
    <property type="entry name" value="Triger factor/SurA peptide-binding domain-like"/>
    <property type="match status" value="1"/>
</dbReference>
<evidence type="ECO:0000256" key="1">
    <source>
        <dbReference type="PROSITE-ProRule" id="PRU00278"/>
    </source>
</evidence>
<dbReference type="AlphaFoldDB" id="A0A7T0BTB1"/>
<dbReference type="InterPro" id="IPR023058">
    <property type="entry name" value="PPIase_PpiC_CS"/>
</dbReference>
<keyword evidence="1" id="KW-0697">Rotamase</keyword>
<accession>A0A7T0BTB1</accession>
<reference evidence="4 5" key="1">
    <citation type="submission" date="2020-02" db="EMBL/GenBank/DDBJ databases">
        <title>Genomic and physiological characterization of two novel Nitrospinaceae genera.</title>
        <authorList>
            <person name="Mueller A.J."/>
            <person name="Jung M.-Y."/>
            <person name="Strachan C.R."/>
            <person name="Herbold C.W."/>
            <person name="Kirkegaard R.H."/>
            <person name="Daims H."/>
        </authorList>
    </citation>
    <scope>NUCLEOTIDE SEQUENCE [LARGE SCALE GENOMIC DNA]</scope>
    <source>
        <strain evidence="4">EB</strain>
    </source>
</reference>
<dbReference type="InterPro" id="IPR000297">
    <property type="entry name" value="PPIase_PpiC"/>
</dbReference>
<organism evidence="4 5">
    <name type="scientific">Candidatus Nitronauta litoralis</name>
    <dbReference type="NCBI Taxonomy" id="2705533"/>
    <lineage>
        <taxon>Bacteria</taxon>
        <taxon>Pseudomonadati</taxon>
        <taxon>Nitrospinota/Tectimicrobiota group</taxon>
        <taxon>Nitrospinota</taxon>
        <taxon>Nitrospinia</taxon>
        <taxon>Nitrospinales</taxon>
        <taxon>Nitrospinaceae</taxon>
        <taxon>Candidatus Nitronauta</taxon>
    </lineage>
</organism>
<dbReference type="Pfam" id="PF13624">
    <property type="entry name" value="SurA_N_3"/>
    <property type="match status" value="1"/>
</dbReference>
<proteinExistence type="predicted"/>
<keyword evidence="1" id="KW-0413">Isomerase</keyword>
<gene>
    <name evidence="4" type="ORF">G3M70_01430</name>
</gene>
<name>A0A7T0BTB1_9BACT</name>
<dbReference type="KEGG" id="nli:G3M70_01430"/>
<dbReference type="PROSITE" id="PS01096">
    <property type="entry name" value="PPIC_PPIASE_1"/>
    <property type="match status" value="1"/>
</dbReference>
<dbReference type="PANTHER" id="PTHR47245">
    <property type="entry name" value="PEPTIDYLPROLYL ISOMERASE"/>
    <property type="match status" value="1"/>
</dbReference>
<feature type="domain" description="PpiC" evidence="3">
    <location>
        <begin position="190"/>
        <end position="305"/>
    </location>
</feature>
<sequence length="353" mass="40155">MKFKAHTPITLILSFWLVAGMVLFTGSPAFADRTYTVSGPAKRLNLPEVVAKVNGVDVPSHHVNFEFNRVIRSNPNPLDDKQEKLLVAKIIDSEITREMVFQNAKEAGTTFDKKEVDESYDVLRKQFSTEKAWKSALDARGIDEKILRHSIEMDLMARKFLESKVQGLVKITDTQVKNFYDENKARFKRPESYRSQHIFIAYVPAEKRMKMKRDELKANAEKLRDEAKVRMDKVMKELKAGGDFSELAKKYSEDAGSAEKGGDLGFVYKGMLDKQYDAAVAKLKPGEVSPVVESPYGFHVIKLNETKPSEMAKFEEVKGSVQNHLFTEEAKKIVSSHINVMRKKAKVELLYKP</sequence>
<dbReference type="PANTHER" id="PTHR47245:SF2">
    <property type="entry name" value="PEPTIDYL-PROLYL CIS-TRANS ISOMERASE HP_0175-RELATED"/>
    <property type="match status" value="1"/>
</dbReference>
<evidence type="ECO:0000313" key="4">
    <source>
        <dbReference type="EMBL" id="QPJ60617.1"/>
    </source>
</evidence>
<evidence type="ECO:0000259" key="3">
    <source>
        <dbReference type="PROSITE" id="PS50198"/>
    </source>
</evidence>
<dbReference type="InterPro" id="IPR050245">
    <property type="entry name" value="PrsA_foldase"/>
</dbReference>
<dbReference type="Gene3D" id="3.10.50.40">
    <property type="match status" value="1"/>
</dbReference>